<reference evidence="1 2" key="1">
    <citation type="submission" date="2011-05" db="EMBL/GenBank/DDBJ databases">
        <title>Whole genome sequence of Microlunatus phosphovorus NM-1.</title>
        <authorList>
            <person name="Hosoyama A."/>
            <person name="Sasaki K."/>
            <person name="Harada T."/>
            <person name="Igarashi R."/>
            <person name="Kawakoshi A."/>
            <person name="Sasagawa M."/>
            <person name="Fukada J."/>
            <person name="Nakamura S."/>
            <person name="Katano Y."/>
            <person name="Hanada S."/>
            <person name="Kamagata Y."/>
            <person name="Nakamura N."/>
            <person name="Yamazaki S."/>
            <person name="Fujita N."/>
        </authorList>
    </citation>
    <scope>NUCLEOTIDE SEQUENCE [LARGE SCALE GENOMIC DNA]</scope>
    <source>
        <strain evidence="2">ATCC 700054 / DSM 10555 / JCM 9379 / NBRC 101784 / NCIMB 13414 / VKM Ac-1990 / NM-1</strain>
    </source>
</reference>
<gene>
    <name evidence="1" type="ordered locus">MLP_00860</name>
</gene>
<keyword evidence="2" id="KW-1185">Reference proteome</keyword>
<sequence>MVDVGILTLSRARSDRLLALADHHCRFIRQRPQLLGLAFGKAVAAMPSPKGLPPTRCQATHW</sequence>
<dbReference type="KEGG" id="mph:MLP_00860"/>
<proteinExistence type="predicted"/>
<dbReference type="AlphaFoldDB" id="F5XGJ3"/>
<dbReference type="EMBL" id="AP012204">
    <property type="protein sequence ID" value="BAK33100.1"/>
    <property type="molecule type" value="Genomic_DNA"/>
</dbReference>
<accession>F5XGJ3</accession>
<protein>
    <submittedName>
        <fullName evidence="1">Uncharacterized protein</fullName>
    </submittedName>
</protein>
<evidence type="ECO:0000313" key="1">
    <source>
        <dbReference type="EMBL" id="BAK33100.1"/>
    </source>
</evidence>
<dbReference type="HOGENOM" id="CLU_2899196_0_0_11"/>
<evidence type="ECO:0000313" key="2">
    <source>
        <dbReference type="Proteomes" id="UP000007947"/>
    </source>
</evidence>
<organism evidence="1 2">
    <name type="scientific">Microlunatus phosphovorus (strain ATCC 700054 / DSM 10555 / JCM 9379 / NBRC 101784 / NCIMB 13414 / VKM Ac-1990 / NM-1)</name>
    <dbReference type="NCBI Taxonomy" id="1032480"/>
    <lineage>
        <taxon>Bacteria</taxon>
        <taxon>Bacillati</taxon>
        <taxon>Actinomycetota</taxon>
        <taxon>Actinomycetes</taxon>
        <taxon>Propionibacteriales</taxon>
        <taxon>Propionibacteriaceae</taxon>
        <taxon>Microlunatus</taxon>
    </lineage>
</organism>
<dbReference type="Proteomes" id="UP000007947">
    <property type="component" value="Chromosome"/>
</dbReference>
<dbReference type="STRING" id="1032480.MLP_00860"/>
<name>F5XGJ3_MICPN</name>